<dbReference type="EMBL" id="JACGWK010000001">
    <property type="protein sequence ID" value="KAL0381276.1"/>
    <property type="molecule type" value="Genomic_DNA"/>
</dbReference>
<sequence>MAEEMRSQKGARRGRRRSSRSCQNRRLMAQNVRVERSRTVVVRRQKDPPLLVPSPAISLPSLSRSFAGTSLDSSPPSLVLPRCASRWIWG</sequence>
<reference evidence="2" key="1">
    <citation type="submission" date="2020-06" db="EMBL/GenBank/DDBJ databases">
        <authorList>
            <person name="Li T."/>
            <person name="Hu X."/>
            <person name="Zhang T."/>
            <person name="Song X."/>
            <person name="Zhang H."/>
            <person name="Dai N."/>
            <person name="Sheng W."/>
            <person name="Hou X."/>
            <person name="Wei L."/>
        </authorList>
    </citation>
    <scope>NUCLEOTIDE SEQUENCE</scope>
    <source>
        <strain evidence="2">G01</strain>
        <tissue evidence="2">Leaf</tissue>
    </source>
</reference>
<feature type="compositionally biased region" description="Basic residues" evidence="1">
    <location>
        <begin position="9"/>
        <end position="19"/>
    </location>
</feature>
<dbReference type="AlphaFoldDB" id="A0AAW2RM71"/>
<feature type="region of interest" description="Disordered" evidence="1">
    <location>
        <begin position="1"/>
        <end position="27"/>
    </location>
</feature>
<name>A0AAW2RM71_9LAMI</name>
<evidence type="ECO:0000256" key="1">
    <source>
        <dbReference type="SAM" id="MobiDB-lite"/>
    </source>
</evidence>
<reference evidence="2" key="2">
    <citation type="journal article" date="2024" name="Plant">
        <title>Genomic evolution and insights into agronomic trait innovations of Sesamum species.</title>
        <authorList>
            <person name="Miao H."/>
            <person name="Wang L."/>
            <person name="Qu L."/>
            <person name="Liu H."/>
            <person name="Sun Y."/>
            <person name="Le M."/>
            <person name="Wang Q."/>
            <person name="Wei S."/>
            <person name="Zheng Y."/>
            <person name="Lin W."/>
            <person name="Duan Y."/>
            <person name="Cao H."/>
            <person name="Xiong S."/>
            <person name="Wang X."/>
            <person name="Wei L."/>
            <person name="Li C."/>
            <person name="Ma Q."/>
            <person name="Ju M."/>
            <person name="Zhao R."/>
            <person name="Li G."/>
            <person name="Mu C."/>
            <person name="Tian Q."/>
            <person name="Mei H."/>
            <person name="Zhang T."/>
            <person name="Gao T."/>
            <person name="Zhang H."/>
        </authorList>
    </citation>
    <scope>NUCLEOTIDE SEQUENCE</scope>
    <source>
        <strain evidence="2">G01</strain>
    </source>
</reference>
<organism evidence="2">
    <name type="scientific">Sesamum angustifolium</name>
    <dbReference type="NCBI Taxonomy" id="2727405"/>
    <lineage>
        <taxon>Eukaryota</taxon>
        <taxon>Viridiplantae</taxon>
        <taxon>Streptophyta</taxon>
        <taxon>Embryophyta</taxon>
        <taxon>Tracheophyta</taxon>
        <taxon>Spermatophyta</taxon>
        <taxon>Magnoliopsida</taxon>
        <taxon>eudicotyledons</taxon>
        <taxon>Gunneridae</taxon>
        <taxon>Pentapetalae</taxon>
        <taxon>asterids</taxon>
        <taxon>lamiids</taxon>
        <taxon>Lamiales</taxon>
        <taxon>Pedaliaceae</taxon>
        <taxon>Sesamum</taxon>
    </lineage>
</organism>
<evidence type="ECO:0000313" key="2">
    <source>
        <dbReference type="EMBL" id="KAL0381276.1"/>
    </source>
</evidence>
<comment type="caution">
    <text evidence="2">The sequence shown here is derived from an EMBL/GenBank/DDBJ whole genome shotgun (WGS) entry which is preliminary data.</text>
</comment>
<accession>A0AAW2RM71</accession>
<gene>
    <name evidence="2" type="ORF">Sangu_0191900</name>
</gene>
<proteinExistence type="predicted"/>
<protein>
    <submittedName>
        <fullName evidence="2">Uncharacterized protein</fullName>
    </submittedName>
</protein>